<dbReference type="InterPro" id="IPR047121">
    <property type="entry name" value="YjiB-like"/>
</dbReference>
<protein>
    <submittedName>
        <fullName evidence="2">Cupin domain-containing protein</fullName>
    </submittedName>
</protein>
<dbReference type="InterPro" id="IPR006045">
    <property type="entry name" value="Cupin_1"/>
</dbReference>
<dbReference type="Proteomes" id="UP001595818">
    <property type="component" value="Unassembled WGS sequence"/>
</dbReference>
<organism evidence="2 3">
    <name type="scientific">Negadavirga shengliensis</name>
    <dbReference type="NCBI Taxonomy" id="1389218"/>
    <lineage>
        <taxon>Bacteria</taxon>
        <taxon>Pseudomonadati</taxon>
        <taxon>Bacteroidota</taxon>
        <taxon>Cytophagia</taxon>
        <taxon>Cytophagales</taxon>
        <taxon>Cyclobacteriaceae</taxon>
        <taxon>Negadavirga</taxon>
    </lineage>
</organism>
<dbReference type="RefSeq" id="WP_377061799.1">
    <property type="nucleotide sequence ID" value="NZ_JBHSJJ010000002.1"/>
</dbReference>
<evidence type="ECO:0000313" key="2">
    <source>
        <dbReference type="EMBL" id="MFC4870862.1"/>
    </source>
</evidence>
<dbReference type="EMBL" id="JBHSJJ010000002">
    <property type="protein sequence ID" value="MFC4870862.1"/>
    <property type="molecule type" value="Genomic_DNA"/>
</dbReference>
<name>A0ABV9SWU3_9BACT</name>
<accession>A0ABV9SWU3</accession>
<dbReference type="PANTHER" id="PTHR36448:SF2">
    <property type="entry name" value="CUPIN TYPE-1 DOMAIN-CONTAINING PROTEIN"/>
    <property type="match status" value="1"/>
</dbReference>
<reference evidence="3" key="1">
    <citation type="journal article" date="2019" name="Int. J. Syst. Evol. Microbiol.">
        <title>The Global Catalogue of Microorganisms (GCM) 10K type strain sequencing project: providing services to taxonomists for standard genome sequencing and annotation.</title>
        <authorList>
            <consortium name="The Broad Institute Genomics Platform"/>
            <consortium name="The Broad Institute Genome Sequencing Center for Infectious Disease"/>
            <person name="Wu L."/>
            <person name="Ma J."/>
        </authorList>
    </citation>
    <scope>NUCLEOTIDE SEQUENCE [LARGE SCALE GENOMIC DNA]</scope>
    <source>
        <strain evidence="3">CGMCC 4.7466</strain>
    </source>
</reference>
<proteinExistence type="predicted"/>
<dbReference type="PIRSF" id="PIRSF019307">
    <property type="entry name" value="UCP019307"/>
    <property type="match status" value="1"/>
</dbReference>
<comment type="caution">
    <text evidence="2">The sequence shown here is derived from an EMBL/GenBank/DDBJ whole genome shotgun (WGS) entry which is preliminary data.</text>
</comment>
<dbReference type="InterPro" id="IPR014710">
    <property type="entry name" value="RmlC-like_jellyroll"/>
</dbReference>
<dbReference type="InterPro" id="IPR011051">
    <property type="entry name" value="RmlC_Cupin_sf"/>
</dbReference>
<dbReference type="InterPro" id="IPR014500">
    <property type="entry name" value="UCP019307_cupin"/>
</dbReference>
<evidence type="ECO:0000259" key="1">
    <source>
        <dbReference type="Pfam" id="PF00190"/>
    </source>
</evidence>
<keyword evidence="3" id="KW-1185">Reference proteome</keyword>
<dbReference type="SUPFAM" id="SSF51182">
    <property type="entry name" value="RmlC-like cupins"/>
    <property type="match status" value="1"/>
</dbReference>
<dbReference type="PANTHER" id="PTHR36448">
    <property type="entry name" value="BLR7373 PROTEIN"/>
    <property type="match status" value="1"/>
</dbReference>
<gene>
    <name evidence="2" type="ORF">ACFPFU_04130</name>
</gene>
<feature type="domain" description="Cupin type-1" evidence="1">
    <location>
        <begin position="60"/>
        <end position="117"/>
    </location>
</feature>
<dbReference type="Gene3D" id="2.60.120.10">
    <property type="entry name" value="Jelly Rolls"/>
    <property type="match status" value="1"/>
</dbReference>
<dbReference type="CDD" id="cd02219">
    <property type="entry name" value="cupin_YjlB-like"/>
    <property type="match status" value="1"/>
</dbReference>
<sequence>MPEKLYFDDDGVIPNSHRPLLLYRDVFSHTGEQAAEWLESKFSSNNWTNGWRWGVYPFHHYHSNTHEVLGVFKGSALLLLGGDNGKEVQVNAGDVIIIPAGVAHKCLSHTNGFTVVGAYPNGLKPDMRKGEAGERPQADKQIAAVPVPETDPLYGTEAGLVTIWK</sequence>
<dbReference type="Pfam" id="PF00190">
    <property type="entry name" value="Cupin_1"/>
    <property type="match status" value="1"/>
</dbReference>
<evidence type="ECO:0000313" key="3">
    <source>
        <dbReference type="Proteomes" id="UP001595818"/>
    </source>
</evidence>